<protein>
    <submittedName>
        <fullName evidence="1">Uncharacterized protein</fullName>
    </submittedName>
</protein>
<dbReference type="OrthoDB" id="10503920at2759"/>
<dbReference type="EMBL" id="MRZV01000182">
    <property type="protein sequence ID" value="PIK56249.1"/>
    <property type="molecule type" value="Genomic_DNA"/>
</dbReference>
<gene>
    <name evidence="1" type="ORF">BSL78_06832</name>
</gene>
<sequence length="239" mass="27993">MDEIPQSVDDLLEEKGKDIQESVNILQPIIRNFFIQSGYTFAEDDQVDEVISDQYLRLHFNMIQLARYHNLRSLLLCMASIGKVHEQFRYWLERSGGTVGGGEGGRESERVLNIYDTECIKIYSYCLEIPTLNLLSNVVIENEINNIRRALTTIIEAFENLQRMRTKYITLNYHDHESDTAVAYLRDLYVDWKELMKAREQLPHYGMLESKKCEIVDYNQNTIGIQQMKDKNRNLVEAK</sequence>
<evidence type="ECO:0000313" key="2">
    <source>
        <dbReference type="Proteomes" id="UP000230750"/>
    </source>
</evidence>
<proteinExistence type="predicted"/>
<reference evidence="1 2" key="1">
    <citation type="journal article" date="2017" name="PLoS Biol.">
        <title>The sea cucumber genome provides insights into morphological evolution and visceral regeneration.</title>
        <authorList>
            <person name="Zhang X."/>
            <person name="Sun L."/>
            <person name="Yuan J."/>
            <person name="Sun Y."/>
            <person name="Gao Y."/>
            <person name="Zhang L."/>
            <person name="Li S."/>
            <person name="Dai H."/>
            <person name="Hamel J.F."/>
            <person name="Liu C."/>
            <person name="Yu Y."/>
            <person name="Liu S."/>
            <person name="Lin W."/>
            <person name="Guo K."/>
            <person name="Jin S."/>
            <person name="Xu P."/>
            <person name="Storey K.B."/>
            <person name="Huan P."/>
            <person name="Zhang T."/>
            <person name="Zhou Y."/>
            <person name="Zhang J."/>
            <person name="Lin C."/>
            <person name="Li X."/>
            <person name="Xing L."/>
            <person name="Huo D."/>
            <person name="Sun M."/>
            <person name="Wang L."/>
            <person name="Mercier A."/>
            <person name="Li F."/>
            <person name="Yang H."/>
            <person name="Xiang J."/>
        </authorList>
    </citation>
    <scope>NUCLEOTIDE SEQUENCE [LARGE SCALE GENOMIC DNA]</scope>
    <source>
        <strain evidence="1">Shaxun</strain>
        <tissue evidence="1">Muscle</tissue>
    </source>
</reference>
<accession>A0A2G8L7K1</accession>
<comment type="caution">
    <text evidence="1">The sequence shown here is derived from an EMBL/GenBank/DDBJ whole genome shotgun (WGS) entry which is preliminary data.</text>
</comment>
<keyword evidence="2" id="KW-1185">Reference proteome</keyword>
<dbReference type="Proteomes" id="UP000230750">
    <property type="component" value="Unassembled WGS sequence"/>
</dbReference>
<dbReference type="AlphaFoldDB" id="A0A2G8L7K1"/>
<organism evidence="1 2">
    <name type="scientific">Stichopus japonicus</name>
    <name type="common">Sea cucumber</name>
    <dbReference type="NCBI Taxonomy" id="307972"/>
    <lineage>
        <taxon>Eukaryota</taxon>
        <taxon>Metazoa</taxon>
        <taxon>Echinodermata</taxon>
        <taxon>Eleutherozoa</taxon>
        <taxon>Echinozoa</taxon>
        <taxon>Holothuroidea</taxon>
        <taxon>Aspidochirotacea</taxon>
        <taxon>Aspidochirotida</taxon>
        <taxon>Stichopodidae</taxon>
        <taxon>Apostichopus</taxon>
    </lineage>
</organism>
<evidence type="ECO:0000313" key="1">
    <source>
        <dbReference type="EMBL" id="PIK56249.1"/>
    </source>
</evidence>
<name>A0A2G8L7K1_STIJA</name>